<gene>
    <name evidence="1" type="ORF">JCM19241_5352</name>
</gene>
<dbReference type="Gene3D" id="3.20.20.140">
    <property type="entry name" value="Metal-dependent hydrolases"/>
    <property type="match status" value="1"/>
</dbReference>
<evidence type="ECO:0000313" key="1">
    <source>
        <dbReference type="EMBL" id="GAM74156.1"/>
    </source>
</evidence>
<dbReference type="STRING" id="1481914.JCM19241_5352"/>
<proteinExistence type="predicted"/>
<organism evidence="1 2">
    <name type="scientific">Vibrio ishigakensis</name>
    <dbReference type="NCBI Taxonomy" id="1481914"/>
    <lineage>
        <taxon>Bacteria</taxon>
        <taxon>Pseudomonadati</taxon>
        <taxon>Pseudomonadota</taxon>
        <taxon>Gammaproteobacteria</taxon>
        <taxon>Vibrionales</taxon>
        <taxon>Vibrionaceae</taxon>
        <taxon>Vibrio</taxon>
    </lineage>
</organism>
<reference evidence="1 2" key="1">
    <citation type="submission" date="2015-01" db="EMBL/GenBank/DDBJ databases">
        <title>Vibrio sp. C94 JCM 19241 whole genome shotgun sequence.</title>
        <authorList>
            <person name="Sawabe T."/>
            <person name="Meirelles P."/>
            <person name="Feng G."/>
            <person name="Sayaka M."/>
            <person name="Hattori M."/>
            <person name="Ohkuma M."/>
        </authorList>
    </citation>
    <scope>NUCLEOTIDE SEQUENCE [LARGE SCALE GENOMIC DNA]</scope>
    <source>
        <strain evidence="2">JCM 19241</strain>
    </source>
</reference>
<accession>A0A0B8Q6F4</accession>
<dbReference type="AlphaFoldDB" id="A0A0B8Q6F4"/>
<sequence>MVQSILNIAYKKYDLDFIASTEHSGFKRYEVNEGLWRVRASGERIFNPEPSDEPGDELHSHDYAKDVYADDKVYTPRAQDNNRLYANLVDYRHENLTEKQFLLTGMEYTLPVIKEHTTMVLLDDGDVDEINEFHYLYGEGERWEGDERKQTWDDLLEAMTFLQQNYSERAFLSFNHPSRKHEVMIEYMRELHNTAPDIIIGMEGAPGHQRNPEARGSYEMEHPIFLKEYAEDYQGPAYHGRTYGGFDYMTARMGGVWDALLSEGRRISIFAHSDFHSMAKDFWPGEYSKSHIYLEQETQKGLLDAIKGGQSFVTHGDLISELEFIAQGENDVSNSTVWVAI</sequence>
<comment type="caution">
    <text evidence="1">The sequence shown here is derived from an EMBL/GenBank/DDBJ whole genome shotgun (WGS) entry which is preliminary data.</text>
</comment>
<name>A0A0B8Q6F4_9VIBR</name>
<protein>
    <submittedName>
        <fullName evidence="1">Histidinol phosphatase</fullName>
    </submittedName>
</protein>
<dbReference type="EMBL" id="BBSC01000002">
    <property type="protein sequence ID" value="GAM74156.1"/>
    <property type="molecule type" value="Genomic_DNA"/>
</dbReference>
<dbReference type="Proteomes" id="UP000031666">
    <property type="component" value="Unassembled WGS sequence"/>
</dbReference>
<evidence type="ECO:0000313" key="2">
    <source>
        <dbReference type="Proteomes" id="UP000031666"/>
    </source>
</evidence>
<reference evidence="1 2" key="2">
    <citation type="submission" date="2015-01" db="EMBL/GenBank/DDBJ databases">
        <authorList>
            <consortium name="NBRP consortium"/>
            <person name="Sawabe T."/>
            <person name="Meirelles P."/>
            <person name="Feng G."/>
            <person name="Sayaka M."/>
            <person name="Hattori M."/>
            <person name="Ohkuma M."/>
        </authorList>
    </citation>
    <scope>NUCLEOTIDE SEQUENCE [LARGE SCALE GENOMIC DNA]</scope>
    <source>
        <strain evidence="2">JCM 19241</strain>
    </source>
</reference>